<dbReference type="EMBL" id="RBKU01000001">
    <property type="protein sequence ID" value="RKR80403.1"/>
    <property type="molecule type" value="Genomic_DNA"/>
</dbReference>
<evidence type="ECO:0000256" key="1">
    <source>
        <dbReference type="ARBA" id="ARBA00001933"/>
    </source>
</evidence>
<evidence type="ECO:0000256" key="5">
    <source>
        <dbReference type="ARBA" id="ARBA00022723"/>
    </source>
</evidence>
<dbReference type="GO" id="GO:0051536">
    <property type="term" value="F:iron-sulfur cluster binding"/>
    <property type="evidence" value="ECO:0007669"/>
    <property type="project" value="UniProtKB-KW"/>
</dbReference>
<keyword evidence="7" id="KW-0408">Iron</keyword>
<keyword evidence="4" id="KW-0808">Transferase</keyword>
<dbReference type="Pfam" id="PF00266">
    <property type="entry name" value="Aminotran_5"/>
    <property type="match status" value="1"/>
</dbReference>
<dbReference type="InterPro" id="IPR020578">
    <property type="entry name" value="Aminotrans_V_PyrdxlP_BS"/>
</dbReference>
<evidence type="ECO:0000256" key="8">
    <source>
        <dbReference type="ARBA" id="ARBA00023014"/>
    </source>
</evidence>
<comment type="cofactor">
    <cofactor evidence="1 10">
        <name>pyridoxal 5'-phosphate</name>
        <dbReference type="ChEBI" id="CHEBI:597326"/>
    </cofactor>
</comment>
<proteinExistence type="inferred from homology"/>
<sequence length="376" mass="40858">MNIYLDNAATTPLHPQVLEAMTPYLLNHFGNPSSNHGAGREARAALESSRKRIATLLNAEAEEIIFTSGGTEADNIAIVSAVTANRIDHVITTVFEHPAVLQTLRSLSQQYHTRISFIRHDKKGNLDLKHLEYLLMTNTRNLVSVMHANNEVGNLNDIEFIGDLCEKYGALFHTDTVQTMGHYRHDLSKLKVHFLAASAHKFHGPKGVGFLYCRKGQQLNRIIHGGGQESGARAGTENIPGIVGMAKALEIACNHIEEDSKYISQLKSSLAGNLTEILPDLRFNGNSAHPDKSLYTVLSVSLAPADIDLLHYLDSEGIAVSGGSACSGGSPSLVLKALGADPARITIRFSFSKFNTPEEIERVVEKLAAVYNSVAA</sequence>
<dbReference type="Gene3D" id="3.40.640.10">
    <property type="entry name" value="Type I PLP-dependent aspartate aminotransferase-like (Major domain)"/>
    <property type="match status" value="1"/>
</dbReference>
<dbReference type="OrthoDB" id="9804366at2"/>
<comment type="caution">
    <text evidence="12">The sequence shown here is derived from an EMBL/GenBank/DDBJ whole genome shotgun (WGS) entry which is preliminary data.</text>
</comment>
<dbReference type="PROSITE" id="PS00595">
    <property type="entry name" value="AA_TRANSFER_CLASS_5"/>
    <property type="match status" value="1"/>
</dbReference>
<dbReference type="EC" id="2.8.1.7" evidence="3"/>
<keyword evidence="5" id="KW-0479">Metal-binding</keyword>
<name>A0A495IVA5_9SPHI</name>
<evidence type="ECO:0000256" key="4">
    <source>
        <dbReference type="ARBA" id="ARBA00022679"/>
    </source>
</evidence>
<evidence type="ECO:0000256" key="9">
    <source>
        <dbReference type="ARBA" id="ARBA00050776"/>
    </source>
</evidence>
<evidence type="ECO:0000256" key="3">
    <source>
        <dbReference type="ARBA" id="ARBA00012239"/>
    </source>
</evidence>
<dbReference type="Proteomes" id="UP000268007">
    <property type="component" value="Unassembled WGS sequence"/>
</dbReference>
<dbReference type="AlphaFoldDB" id="A0A495IVA5"/>
<reference evidence="12 13" key="1">
    <citation type="submission" date="2018-10" db="EMBL/GenBank/DDBJ databases">
        <title>Genomic Encyclopedia of Archaeal and Bacterial Type Strains, Phase II (KMG-II): from individual species to whole genera.</title>
        <authorList>
            <person name="Goeker M."/>
        </authorList>
    </citation>
    <scope>NUCLEOTIDE SEQUENCE [LARGE SCALE GENOMIC DNA]</scope>
    <source>
        <strain evidence="12 13">DSM 18602</strain>
    </source>
</reference>
<dbReference type="SUPFAM" id="SSF53383">
    <property type="entry name" value="PLP-dependent transferases"/>
    <property type="match status" value="1"/>
</dbReference>
<dbReference type="InterPro" id="IPR015422">
    <property type="entry name" value="PyrdxlP-dep_Trfase_small"/>
</dbReference>
<dbReference type="PIRSF" id="PIRSF005572">
    <property type="entry name" value="NifS"/>
    <property type="match status" value="1"/>
</dbReference>
<dbReference type="InterPro" id="IPR016454">
    <property type="entry name" value="Cysteine_dSase"/>
</dbReference>
<comment type="similarity">
    <text evidence="2">Belongs to the class-V pyridoxal-phosphate-dependent aminotransferase family. NifS/IscS subfamily.</text>
</comment>
<evidence type="ECO:0000256" key="10">
    <source>
        <dbReference type="RuleBase" id="RU004504"/>
    </source>
</evidence>
<dbReference type="RefSeq" id="WP_121196183.1">
    <property type="nucleotide sequence ID" value="NZ_RBKU01000001.1"/>
</dbReference>
<dbReference type="GO" id="GO:0046872">
    <property type="term" value="F:metal ion binding"/>
    <property type="evidence" value="ECO:0007669"/>
    <property type="project" value="UniProtKB-KW"/>
</dbReference>
<gene>
    <name evidence="12" type="ORF">BDD43_0509</name>
</gene>
<evidence type="ECO:0000256" key="6">
    <source>
        <dbReference type="ARBA" id="ARBA00022898"/>
    </source>
</evidence>
<dbReference type="PANTHER" id="PTHR11601">
    <property type="entry name" value="CYSTEINE DESULFURYLASE FAMILY MEMBER"/>
    <property type="match status" value="1"/>
</dbReference>
<dbReference type="Gene3D" id="1.10.260.50">
    <property type="match status" value="1"/>
</dbReference>
<dbReference type="Gene3D" id="3.90.1150.10">
    <property type="entry name" value="Aspartate Aminotransferase, domain 1"/>
    <property type="match status" value="1"/>
</dbReference>
<comment type="catalytic activity">
    <reaction evidence="9">
        <text>(sulfur carrier)-H + L-cysteine = (sulfur carrier)-SH + L-alanine</text>
        <dbReference type="Rhea" id="RHEA:43892"/>
        <dbReference type="Rhea" id="RHEA-COMP:14737"/>
        <dbReference type="Rhea" id="RHEA-COMP:14739"/>
        <dbReference type="ChEBI" id="CHEBI:29917"/>
        <dbReference type="ChEBI" id="CHEBI:35235"/>
        <dbReference type="ChEBI" id="CHEBI:57972"/>
        <dbReference type="ChEBI" id="CHEBI:64428"/>
        <dbReference type="EC" id="2.8.1.7"/>
    </reaction>
</comment>
<accession>A0A495IVA5</accession>
<keyword evidence="8" id="KW-0411">Iron-sulfur</keyword>
<keyword evidence="13" id="KW-1185">Reference proteome</keyword>
<dbReference type="InterPro" id="IPR015424">
    <property type="entry name" value="PyrdxlP-dep_Trfase"/>
</dbReference>
<dbReference type="GO" id="GO:0031071">
    <property type="term" value="F:cysteine desulfurase activity"/>
    <property type="evidence" value="ECO:0007669"/>
    <property type="project" value="UniProtKB-EC"/>
</dbReference>
<feature type="domain" description="Aminotransferase class V" evidence="11">
    <location>
        <begin position="3"/>
        <end position="363"/>
    </location>
</feature>
<dbReference type="InterPro" id="IPR000192">
    <property type="entry name" value="Aminotrans_V_dom"/>
</dbReference>
<evidence type="ECO:0000313" key="13">
    <source>
        <dbReference type="Proteomes" id="UP000268007"/>
    </source>
</evidence>
<protein>
    <recommendedName>
        <fullName evidence="3">cysteine desulfurase</fullName>
        <ecNumber evidence="3">2.8.1.7</ecNumber>
    </recommendedName>
</protein>
<dbReference type="InterPro" id="IPR015421">
    <property type="entry name" value="PyrdxlP-dep_Trfase_major"/>
</dbReference>
<evidence type="ECO:0000256" key="2">
    <source>
        <dbReference type="ARBA" id="ARBA00006490"/>
    </source>
</evidence>
<dbReference type="PANTHER" id="PTHR11601:SF34">
    <property type="entry name" value="CYSTEINE DESULFURASE"/>
    <property type="match status" value="1"/>
</dbReference>
<organism evidence="12 13">
    <name type="scientific">Mucilaginibacter gracilis</name>
    <dbReference type="NCBI Taxonomy" id="423350"/>
    <lineage>
        <taxon>Bacteria</taxon>
        <taxon>Pseudomonadati</taxon>
        <taxon>Bacteroidota</taxon>
        <taxon>Sphingobacteriia</taxon>
        <taxon>Sphingobacteriales</taxon>
        <taxon>Sphingobacteriaceae</taxon>
        <taxon>Mucilaginibacter</taxon>
    </lineage>
</organism>
<keyword evidence="6" id="KW-0663">Pyridoxal phosphate</keyword>
<evidence type="ECO:0000256" key="7">
    <source>
        <dbReference type="ARBA" id="ARBA00023004"/>
    </source>
</evidence>
<evidence type="ECO:0000259" key="11">
    <source>
        <dbReference type="Pfam" id="PF00266"/>
    </source>
</evidence>
<evidence type="ECO:0000313" key="12">
    <source>
        <dbReference type="EMBL" id="RKR80403.1"/>
    </source>
</evidence>